<gene>
    <name evidence="1" type="ORF">H9811_06890</name>
</gene>
<accession>A0A9D2ERQ1</accession>
<reference evidence="1" key="1">
    <citation type="journal article" date="2021" name="PeerJ">
        <title>Extensive microbial diversity within the chicken gut microbiome revealed by metagenomics and culture.</title>
        <authorList>
            <person name="Gilroy R."/>
            <person name="Ravi A."/>
            <person name="Getino M."/>
            <person name="Pursley I."/>
            <person name="Horton D.L."/>
            <person name="Alikhan N.F."/>
            <person name="Baker D."/>
            <person name="Gharbi K."/>
            <person name="Hall N."/>
            <person name="Watson M."/>
            <person name="Adriaenssens E.M."/>
            <person name="Foster-Nyarko E."/>
            <person name="Jarju S."/>
            <person name="Secka A."/>
            <person name="Antonio M."/>
            <person name="Oren A."/>
            <person name="Chaudhuri R.R."/>
            <person name="La Ragione R."/>
            <person name="Hildebrand F."/>
            <person name="Pallen M.J."/>
        </authorList>
    </citation>
    <scope>NUCLEOTIDE SEQUENCE</scope>
    <source>
        <strain evidence="1">ChiSxjej1B13-11774</strain>
    </source>
</reference>
<reference evidence="1" key="2">
    <citation type="submission" date="2021-04" db="EMBL/GenBank/DDBJ databases">
        <authorList>
            <person name="Gilroy R."/>
        </authorList>
    </citation>
    <scope>NUCLEOTIDE SEQUENCE</scope>
    <source>
        <strain evidence="1">ChiSxjej1B13-11774</strain>
    </source>
</reference>
<protein>
    <submittedName>
        <fullName evidence="1">Helix-turn-helix domain-containing protein</fullName>
    </submittedName>
</protein>
<sequence>MPAQWTGNLVGRMHNAGVTAKQLAAELGKNPKYVSGVLNGHYSPKKAEQEFNEAFERITRSVVSQPDSTT</sequence>
<comment type="caution">
    <text evidence="1">The sequence shown here is derived from an EMBL/GenBank/DDBJ whole genome shotgun (WGS) entry which is preliminary data.</text>
</comment>
<dbReference type="Proteomes" id="UP000824048">
    <property type="component" value="Unassembled WGS sequence"/>
</dbReference>
<dbReference type="SUPFAM" id="SSF47413">
    <property type="entry name" value="lambda repressor-like DNA-binding domains"/>
    <property type="match status" value="1"/>
</dbReference>
<dbReference type="AlphaFoldDB" id="A0A9D2ERQ1"/>
<evidence type="ECO:0000313" key="2">
    <source>
        <dbReference type="Proteomes" id="UP000824048"/>
    </source>
</evidence>
<proteinExistence type="predicted"/>
<dbReference type="Gene3D" id="1.10.260.40">
    <property type="entry name" value="lambda repressor-like DNA-binding domains"/>
    <property type="match status" value="1"/>
</dbReference>
<dbReference type="InterPro" id="IPR010982">
    <property type="entry name" value="Lambda_DNA-bd_dom_sf"/>
</dbReference>
<evidence type="ECO:0000313" key="1">
    <source>
        <dbReference type="EMBL" id="HIZ42271.1"/>
    </source>
</evidence>
<dbReference type="GO" id="GO:0003677">
    <property type="term" value="F:DNA binding"/>
    <property type="evidence" value="ECO:0007669"/>
    <property type="project" value="InterPro"/>
</dbReference>
<name>A0A9D2ERQ1_9FIRM</name>
<organism evidence="1 2">
    <name type="scientific">Candidatus Gemmiger excrementigallinarum</name>
    <dbReference type="NCBI Taxonomy" id="2838609"/>
    <lineage>
        <taxon>Bacteria</taxon>
        <taxon>Bacillati</taxon>
        <taxon>Bacillota</taxon>
        <taxon>Clostridia</taxon>
        <taxon>Eubacteriales</taxon>
        <taxon>Gemmiger</taxon>
    </lineage>
</organism>
<dbReference type="EMBL" id="DXBP01000045">
    <property type="protein sequence ID" value="HIZ42271.1"/>
    <property type="molecule type" value="Genomic_DNA"/>
</dbReference>